<evidence type="ECO:0000313" key="3">
    <source>
        <dbReference type="Proteomes" id="UP001519343"/>
    </source>
</evidence>
<name>A0ABS4GVB8_9BACL</name>
<feature type="transmembrane region" description="Helical" evidence="1">
    <location>
        <begin position="65"/>
        <end position="85"/>
    </location>
</feature>
<dbReference type="EMBL" id="JAGGKT010000018">
    <property type="protein sequence ID" value="MBP1934216.1"/>
    <property type="molecule type" value="Genomic_DNA"/>
</dbReference>
<proteinExistence type="predicted"/>
<feature type="transmembrane region" description="Helical" evidence="1">
    <location>
        <begin position="29"/>
        <end position="53"/>
    </location>
</feature>
<keyword evidence="1" id="KW-1133">Transmembrane helix</keyword>
<keyword evidence="1" id="KW-0812">Transmembrane</keyword>
<gene>
    <name evidence="2" type="ORF">J2Z37_004235</name>
</gene>
<comment type="caution">
    <text evidence="2">The sequence shown here is derived from an EMBL/GenBank/DDBJ whole genome shotgun (WGS) entry which is preliminary data.</text>
</comment>
<dbReference type="Proteomes" id="UP001519343">
    <property type="component" value="Unassembled WGS sequence"/>
</dbReference>
<evidence type="ECO:0000313" key="2">
    <source>
        <dbReference type="EMBL" id="MBP1934216.1"/>
    </source>
</evidence>
<dbReference type="RefSeq" id="WP_209812223.1">
    <property type="nucleotide sequence ID" value="NZ_JAGGKT010000018.1"/>
</dbReference>
<accession>A0ABS4GVB8</accession>
<reference evidence="2 3" key="1">
    <citation type="submission" date="2021-03" db="EMBL/GenBank/DDBJ databases">
        <title>Genomic Encyclopedia of Type Strains, Phase IV (KMG-IV): sequencing the most valuable type-strain genomes for metagenomic binning, comparative biology and taxonomic classification.</title>
        <authorList>
            <person name="Goeker M."/>
        </authorList>
    </citation>
    <scope>NUCLEOTIDE SEQUENCE [LARGE SCALE GENOMIC DNA]</scope>
    <source>
        <strain evidence="2 3">DSM 24738</strain>
    </source>
</reference>
<evidence type="ECO:0000256" key="1">
    <source>
        <dbReference type="SAM" id="Phobius"/>
    </source>
</evidence>
<sequence>MKLFIILGSIFGPLIMVYLQKIWPRIEPLFHVLAYISVLVFGNIAALAIYGIIRDQTVFMTEIHGIFLNPWFLLTGSYLGVYLIYKIIGWALEETRA</sequence>
<keyword evidence="1" id="KW-0472">Membrane</keyword>
<protein>
    <recommendedName>
        <fullName evidence="4">Transposase</fullName>
    </recommendedName>
</protein>
<evidence type="ECO:0008006" key="4">
    <source>
        <dbReference type="Google" id="ProtNLM"/>
    </source>
</evidence>
<organism evidence="2 3">
    <name type="scientific">Ammoniphilus resinae</name>
    <dbReference type="NCBI Taxonomy" id="861532"/>
    <lineage>
        <taxon>Bacteria</taxon>
        <taxon>Bacillati</taxon>
        <taxon>Bacillota</taxon>
        <taxon>Bacilli</taxon>
        <taxon>Bacillales</taxon>
        <taxon>Paenibacillaceae</taxon>
        <taxon>Aneurinibacillus group</taxon>
        <taxon>Ammoniphilus</taxon>
    </lineage>
</organism>
<keyword evidence="3" id="KW-1185">Reference proteome</keyword>